<sequence length="889" mass="103206">MSVSLEGVVADVKSALDEKMIRFTVQMNDGKYICCDYYFENILPLKAQDFVQCFGDFTQKIIGGTYHNIFECSSLTARYEFDLLNFLISYMPYMRKDDKHDMNAVNGFYRGATNKIMEYCNMVTGGFSSDNIFNLFSSLYRCIEVGNDSELIKFAEYCFGSNNLKKIKSFLKYWNNDVLIRPLQLLGISDSEIQAIHIPLHEAYNIVKKNPYRLPQISMSTAFKIINSHLRLEKAPVDYVVDHSELKYKSTVAIYCGEICRLVYENVHKRKWTSTPIIRICDKFPDYDQLKDIIIKYYFCKEEYEHLYFDPILGMEKNVANKTLFLMKKPDSSIIDIANPGIIPTENQDRAIKGGLKNGISLIYGGPGTGKTTIASEIIRNASLMGKKILCLAQTGVATSRLRTTTMESGVYDMCTIMTICMGITMCSKILDMKFDYILIDEISMVHTPLISKLFSALRSLDFQLILMGDLDQLEPIEYGNFMDQLLKTPISKYELTDNFRSEKTIIQICKSIIDKDRIKKREDVNWYRSDTDYRFHIGGLMYLEQLISHYANEFKWNADLTREQNFQAFSDYRDKFTIICPYKKTVEEINPIFQKYFMSYVTEYSDVGSNRFYLGDRVMKLVNDYGINVMNGELGKVIKVAPGYVVCSFREKNETTTPYIDKNTFLKMKDFVKKNNIKFIPFRISEDGTRVDKTKDEIQTEIKSLKSQYGMYLQSGNKEPEKINQIYSENNYQTVEERRKAEYSNAVRIYFTLLEEYPGSMYNIQEEAEFISINNITLAYALTTHKAEGSQYDYIIFFLNGKINPFVTINNVYTGLSRPKKHLDIVTETIELLNAACLNKRRLAYDKLYHRINDKLPPEIVNLIDELELEDEVNIGSYDDIDEYEYDF</sequence>
<evidence type="ECO:0000313" key="4">
    <source>
        <dbReference type="EMBL" id="QHS90016.1"/>
    </source>
</evidence>
<evidence type="ECO:0000256" key="1">
    <source>
        <dbReference type="ARBA" id="ARBA00022741"/>
    </source>
</evidence>
<evidence type="ECO:0000259" key="3">
    <source>
        <dbReference type="SMART" id="SM00382"/>
    </source>
</evidence>
<dbReference type="Gene3D" id="3.40.50.300">
    <property type="entry name" value="P-loop containing nucleotide triphosphate hydrolases"/>
    <property type="match status" value="2"/>
</dbReference>
<evidence type="ECO:0000256" key="2">
    <source>
        <dbReference type="ARBA" id="ARBA00022840"/>
    </source>
</evidence>
<dbReference type="AlphaFoldDB" id="A0A6C0BD29"/>
<dbReference type="GO" id="GO:0005524">
    <property type="term" value="F:ATP binding"/>
    <property type="evidence" value="ECO:0007669"/>
    <property type="project" value="UniProtKB-KW"/>
</dbReference>
<dbReference type="InterPro" id="IPR003593">
    <property type="entry name" value="AAA+_ATPase"/>
</dbReference>
<dbReference type="CDD" id="cd17933">
    <property type="entry name" value="DEXSc_RecD-like"/>
    <property type="match status" value="1"/>
</dbReference>
<dbReference type="PANTHER" id="PTHR43788:SF6">
    <property type="entry name" value="DNA HELICASE B"/>
    <property type="match status" value="1"/>
</dbReference>
<dbReference type="PANTHER" id="PTHR43788">
    <property type="entry name" value="DNA2/NAM7 HELICASE FAMILY MEMBER"/>
    <property type="match status" value="1"/>
</dbReference>
<dbReference type="GO" id="GO:0003678">
    <property type="term" value="F:DNA helicase activity"/>
    <property type="evidence" value="ECO:0007669"/>
    <property type="project" value="UniProtKB-ARBA"/>
</dbReference>
<proteinExistence type="predicted"/>
<keyword evidence="1" id="KW-0547">Nucleotide-binding</keyword>
<dbReference type="InterPro" id="IPR050534">
    <property type="entry name" value="Coronavir_polyprotein_1ab"/>
</dbReference>
<protein>
    <recommendedName>
        <fullName evidence="3">AAA+ ATPase domain-containing protein</fullName>
    </recommendedName>
</protein>
<dbReference type="CDD" id="cd18809">
    <property type="entry name" value="SF1_C_RecD"/>
    <property type="match status" value="1"/>
</dbReference>
<dbReference type="Gene3D" id="2.30.30.940">
    <property type="match status" value="1"/>
</dbReference>
<dbReference type="EMBL" id="MN739123">
    <property type="protein sequence ID" value="QHS90016.1"/>
    <property type="molecule type" value="Genomic_DNA"/>
</dbReference>
<feature type="domain" description="AAA+ ATPase" evidence="3">
    <location>
        <begin position="357"/>
        <end position="531"/>
    </location>
</feature>
<keyword evidence="2" id="KW-0067">ATP-binding</keyword>
<dbReference type="Pfam" id="PF13604">
    <property type="entry name" value="AAA_30"/>
    <property type="match status" value="1"/>
</dbReference>
<dbReference type="SUPFAM" id="SSF52540">
    <property type="entry name" value="P-loop containing nucleoside triphosphate hydrolases"/>
    <property type="match status" value="1"/>
</dbReference>
<accession>A0A6C0BD29</accession>
<dbReference type="SMART" id="SM00382">
    <property type="entry name" value="AAA"/>
    <property type="match status" value="1"/>
</dbReference>
<dbReference type="InterPro" id="IPR027417">
    <property type="entry name" value="P-loop_NTPase"/>
</dbReference>
<organism evidence="4">
    <name type="scientific">viral metagenome</name>
    <dbReference type="NCBI Taxonomy" id="1070528"/>
    <lineage>
        <taxon>unclassified sequences</taxon>
        <taxon>metagenomes</taxon>
        <taxon>organismal metagenomes</taxon>
    </lineage>
</organism>
<reference evidence="4" key="1">
    <citation type="journal article" date="2020" name="Nature">
        <title>Giant virus diversity and host interactions through global metagenomics.</title>
        <authorList>
            <person name="Schulz F."/>
            <person name="Roux S."/>
            <person name="Paez-Espino D."/>
            <person name="Jungbluth S."/>
            <person name="Walsh D.A."/>
            <person name="Denef V.J."/>
            <person name="McMahon K.D."/>
            <person name="Konstantinidis K.T."/>
            <person name="Eloe-Fadrosh E.A."/>
            <person name="Kyrpides N.C."/>
            <person name="Woyke T."/>
        </authorList>
    </citation>
    <scope>NUCLEOTIDE SEQUENCE</scope>
    <source>
        <strain evidence="4">GVMAG-M-3300010160-4</strain>
    </source>
</reference>
<name>A0A6C0BD29_9ZZZZ</name>